<dbReference type="STRING" id="225164.V3ZFV4"/>
<dbReference type="GO" id="GO:0035269">
    <property type="term" value="P:protein O-linked glycosylation via mannose"/>
    <property type="evidence" value="ECO:0007669"/>
    <property type="project" value="TreeGrafter"/>
</dbReference>
<dbReference type="UniPathway" id="UPA00378"/>
<evidence type="ECO:0000256" key="17">
    <source>
        <dbReference type="ARBA" id="ARBA00032175"/>
    </source>
</evidence>
<dbReference type="InterPro" id="IPR043189">
    <property type="entry name" value="B4GAT1"/>
</dbReference>
<evidence type="ECO:0000313" key="21">
    <source>
        <dbReference type="EMBL" id="ESO83002.1"/>
    </source>
</evidence>
<evidence type="ECO:0000256" key="9">
    <source>
        <dbReference type="ARBA" id="ARBA00022723"/>
    </source>
</evidence>
<comment type="pathway">
    <text evidence="3">Protein modification; protein glycosylation.</text>
</comment>
<dbReference type="GO" id="GO:0000139">
    <property type="term" value="C:Golgi membrane"/>
    <property type="evidence" value="ECO:0007669"/>
    <property type="project" value="UniProtKB-SubCell"/>
</dbReference>
<dbReference type="EMBL" id="KB203827">
    <property type="protein sequence ID" value="ESO83002.1"/>
    <property type="molecule type" value="Genomic_DNA"/>
</dbReference>
<evidence type="ECO:0000256" key="1">
    <source>
        <dbReference type="ARBA" id="ARBA00001936"/>
    </source>
</evidence>
<dbReference type="RefSeq" id="XP_009066369.1">
    <property type="nucleotide sequence ID" value="XM_009068121.1"/>
</dbReference>
<dbReference type="GO" id="GO:0015020">
    <property type="term" value="F:glucuronosyltransferase activity"/>
    <property type="evidence" value="ECO:0007669"/>
    <property type="project" value="InterPro"/>
</dbReference>
<dbReference type="OMA" id="CEMHIAG"/>
<accession>V3ZFV4</accession>
<dbReference type="GeneID" id="20241238"/>
<evidence type="ECO:0000256" key="15">
    <source>
        <dbReference type="ARBA" id="ARBA00023211"/>
    </source>
</evidence>
<evidence type="ECO:0000256" key="5">
    <source>
        <dbReference type="ARBA" id="ARBA00017962"/>
    </source>
</evidence>
<evidence type="ECO:0000256" key="13">
    <source>
        <dbReference type="ARBA" id="ARBA00023136"/>
    </source>
</evidence>
<name>V3ZFV4_LOTGI</name>
<dbReference type="CTD" id="20241238"/>
<sequence length="376" mass="44876">MTLLSRLESKEVEEYKRVNKVLLEIRNQVKNWQRLDKSGTYNLIPNLLTAKSRLYRNSENITIVTQCSSNHLHNLVELTERWEGPVSVTVFTYDTDIEFTMKSLAYYHVCNKRIHRSVTIHVVFPIKRAPLTDDQQIIESFDCSSPPVKVSNDNYEIQDLEYPHNLLRNQAIKNSRTTHVLVLDVDMLPSENIGNVFRNIQQKYSFLRNSKFVFRSAYVIPAFELKDGHKIPSDKQELLKMWDDNLVRPFYKEMCWKCQKYTDYEQWRQLTPGDSSYYNVEWHDPWEPFFIVAKSLPLYDERFKQYGFNRISQVCEMYIAGYQFTVLSDVFLVHKGFKQPGHFHKTKDEEQQKNKLLFRKFKEELKTKYDDSIRRC</sequence>
<dbReference type="AlphaFoldDB" id="V3ZFV4"/>
<evidence type="ECO:0000256" key="11">
    <source>
        <dbReference type="ARBA" id="ARBA00022989"/>
    </source>
</evidence>
<gene>
    <name evidence="21" type="ORF">LOTGIDRAFT_169833</name>
</gene>
<keyword evidence="9" id="KW-0479">Metal-binding</keyword>
<dbReference type="PANTHER" id="PTHR46420:SF1">
    <property type="entry name" value="BETA-1,4-GLUCURONYLTRANSFERASE 1"/>
    <property type="match status" value="1"/>
</dbReference>
<dbReference type="HOGENOM" id="CLU_019238_5_0_1"/>
<keyword evidence="12" id="KW-0333">Golgi apparatus</keyword>
<keyword evidence="15" id="KW-0464">Manganese</keyword>
<evidence type="ECO:0000256" key="12">
    <source>
        <dbReference type="ARBA" id="ARBA00023034"/>
    </source>
</evidence>
<evidence type="ECO:0000256" key="19">
    <source>
        <dbReference type="ARBA" id="ARBA00033291"/>
    </source>
</evidence>
<protein>
    <recommendedName>
        <fullName evidence="5">Beta-1,4-glucuronyltransferase 1</fullName>
    </recommendedName>
    <alternativeName>
        <fullName evidence="16">I-beta-1,3-N-acetylglucosaminyltransferase</fullName>
    </alternativeName>
    <alternativeName>
        <fullName evidence="19">N-acetyllactosaminide beta-1,3-N-acetylglucosaminyltransferase</fullName>
    </alternativeName>
    <alternativeName>
        <fullName evidence="17">Poly-N-acetyllactosamine extension enzyme</fullName>
    </alternativeName>
    <alternativeName>
        <fullName evidence="18">UDP-GlcNAc:betaGal beta-1,3-N-acetylglucosaminyltransferase 1</fullName>
    </alternativeName>
</protein>
<organism evidence="21 22">
    <name type="scientific">Lottia gigantea</name>
    <name type="common">Giant owl limpet</name>
    <dbReference type="NCBI Taxonomy" id="225164"/>
    <lineage>
        <taxon>Eukaryota</taxon>
        <taxon>Metazoa</taxon>
        <taxon>Spiralia</taxon>
        <taxon>Lophotrochozoa</taxon>
        <taxon>Mollusca</taxon>
        <taxon>Gastropoda</taxon>
        <taxon>Patellogastropoda</taxon>
        <taxon>Lottioidea</taxon>
        <taxon>Lottiidae</taxon>
        <taxon>Lottia</taxon>
    </lineage>
</organism>
<evidence type="ECO:0000256" key="16">
    <source>
        <dbReference type="ARBA" id="ARBA00030723"/>
    </source>
</evidence>
<dbReference type="Pfam" id="PF13896">
    <property type="entry name" value="Glyco_transf_49"/>
    <property type="match status" value="1"/>
</dbReference>
<comment type="subcellular location">
    <subcellularLocation>
        <location evidence="2">Golgi apparatus membrane</location>
        <topology evidence="2">Single-pass type II membrane protein</topology>
    </subcellularLocation>
</comment>
<keyword evidence="13" id="KW-0472">Membrane</keyword>
<keyword evidence="8" id="KW-0812">Transmembrane</keyword>
<keyword evidence="11" id="KW-1133">Transmembrane helix</keyword>
<evidence type="ECO:0000256" key="6">
    <source>
        <dbReference type="ARBA" id="ARBA00022676"/>
    </source>
</evidence>
<evidence type="ECO:0000256" key="7">
    <source>
        <dbReference type="ARBA" id="ARBA00022679"/>
    </source>
</evidence>
<evidence type="ECO:0000256" key="8">
    <source>
        <dbReference type="ARBA" id="ARBA00022692"/>
    </source>
</evidence>
<dbReference type="GO" id="GO:0046872">
    <property type="term" value="F:metal ion binding"/>
    <property type="evidence" value="ECO:0007669"/>
    <property type="project" value="UniProtKB-KW"/>
</dbReference>
<comment type="cofactor">
    <cofactor evidence="1">
        <name>Mn(2+)</name>
        <dbReference type="ChEBI" id="CHEBI:29035"/>
    </cofactor>
</comment>
<evidence type="ECO:0000256" key="18">
    <source>
        <dbReference type="ARBA" id="ARBA00032181"/>
    </source>
</evidence>
<evidence type="ECO:0000256" key="10">
    <source>
        <dbReference type="ARBA" id="ARBA00022968"/>
    </source>
</evidence>
<dbReference type="InterPro" id="IPR029044">
    <property type="entry name" value="Nucleotide-diphossugar_trans"/>
</dbReference>
<keyword evidence="22" id="KW-1185">Reference proteome</keyword>
<dbReference type="Proteomes" id="UP000030746">
    <property type="component" value="Unassembled WGS sequence"/>
</dbReference>
<evidence type="ECO:0000256" key="3">
    <source>
        <dbReference type="ARBA" id="ARBA00004922"/>
    </source>
</evidence>
<evidence type="ECO:0000313" key="22">
    <source>
        <dbReference type="Proteomes" id="UP000030746"/>
    </source>
</evidence>
<reference evidence="21 22" key="1">
    <citation type="journal article" date="2013" name="Nature">
        <title>Insights into bilaterian evolution from three spiralian genomes.</title>
        <authorList>
            <person name="Simakov O."/>
            <person name="Marletaz F."/>
            <person name="Cho S.J."/>
            <person name="Edsinger-Gonzales E."/>
            <person name="Havlak P."/>
            <person name="Hellsten U."/>
            <person name="Kuo D.H."/>
            <person name="Larsson T."/>
            <person name="Lv J."/>
            <person name="Arendt D."/>
            <person name="Savage R."/>
            <person name="Osoegawa K."/>
            <person name="de Jong P."/>
            <person name="Grimwood J."/>
            <person name="Chapman J.A."/>
            <person name="Shapiro H."/>
            <person name="Aerts A."/>
            <person name="Otillar R.P."/>
            <person name="Terry A.Y."/>
            <person name="Boore J.L."/>
            <person name="Grigoriev I.V."/>
            <person name="Lindberg D.R."/>
            <person name="Seaver E.C."/>
            <person name="Weisblat D.A."/>
            <person name="Putnam N.H."/>
            <person name="Rokhsar D.S."/>
        </authorList>
    </citation>
    <scope>NUCLEOTIDE SEQUENCE [LARGE SCALE GENOMIC DNA]</scope>
</reference>
<evidence type="ECO:0000256" key="4">
    <source>
        <dbReference type="ARBA" id="ARBA00008539"/>
    </source>
</evidence>
<evidence type="ECO:0000256" key="20">
    <source>
        <dbReference type="ARBA" id="ARBA00047852"/>
    </source>
</evidence>
<keyword evidence="10" id="KW-0735">Signal-anchor</keyword>
<keyword evidence="7" id="KW-0808">Transferase</keyword>
<keyword evidence="14" id="KW-0325">Glycoprotein</keyword>
<proteinExistence type="inferred from homology"/>
<dbReference type="KEGG" id="lgi:LOTGIDRAFT_169833"/>
<comment type="catalytic activity">
    <reaction evidence="20">
        <text>3-O-[beta-D-Xyl-(1-&gt;4)-Rib-ol-P-Rib-ol-P-3-beta-D-GalNAc-(1-&gt;3)-beta-D-GlcNAc-(1-&gt;4)-(O-6-P-alpha-D-Man)]-Thr-[protein] + UDP-alpha-D-glucuronate = 3-O-[beta-D-GlcA-(1-&gt;3)-beta-D-Xyl-(1-&gt;4)-Rib-ol-P-Rib-ol-P-3-beta-D-GalNAc-(1-&gt;3)-beta-D-GlcNAc-(1-&gt;4)-(O-6-P-alpha-D-Man)]-Thr-[protein] + UDP + H(+)</text>
        <dbReference type="Rhea" id="RHEA:46860"/>
        <dbReference type="Rhea" id="RHEA-COMP:15023"/>
        <dbReference type="Rhea" id="RHEA-COMP:17482"/>
        <dbReference type="ChEBI" id="CHEBI:15378"/>
        <dbReference type="ChEBI" id="CHEBI:58052"/>
        <dbReference type="ChEBI" id="CHEBI:58223"/>
        <dbReference type="ChEBI" id="CHEBI:142405"/>
        <dbReference type="ChEBI" id="CHEBI:177336"/>
    </reaction>
</comment>
<dbReference type="OrthoDB" id="9974378at2759"/>
<dbReference type="Gene3D" id="3.90.550.10">
    <property type="entry name" value="Spore Coat Polysaccharide Biosynthesis Protein SpsA, Chain A"/>
    <property type="match status" value="1"/>
</dbReference>
<evidence type="ECO:0000256" key="14">
    <source>
        <dbReference type="ARBA" id="ARBA00023180"/>
    </source>
</evidence>
<evidence type="ECO:0000256" key="2">
    <source>
        <dbReference type="ARBA" id="ARBA00004323"/>
    </source>
</evidence>
<dbReference type="PANTHER" id="PTHR46420">
    <property type="entry name" value="BETA-1,4-GLUCURONYLTRANSFERASE 1"/>
    <property type="match status" value="1"/>
</dbReference>
<comment type="similarity">
    <text evidence="4">Belongs to the glycosyltransferase 49 family.</text>
</comment>
<keyword evidence="6" id="KW-0328">Glycosyltransferase</keyword>